<accession>A0A9P0P1K8</accession>
<keyword evidence="4" id="KW-1185">Reference proteome</keyword>
<proteinExistence type="inferred from homology"/>
<dbReference type="InterPro" id="IPR001910">
    <property type="entry name" value="Inosine/uridine_hydrolase_dom"/>
</dbReference>
<gene>
    <name evidence="3" type="ORF">ACAOBT_LOCUS4314</name>
</gene>
<feature type="domain" description="Inosine/uridine-preferring nucleoside hydrolase" evidence="2">
    <location>
        <begin position="6"/>
        <end position="311"/>
    </location>
</feature>
<dbReference type="AlphaFoldDB" id="A0A9P0P1K8"/>
<dbReference type="PANTHER" id="PTHR46190">
    <property type="entry name" value="SI:CH211-201H21.5-RELATED"/>
    <property type="match status" value="1"/>
</dbReference>
<evidence type="ECO:0000313" key="4">
    <source>
        <dbReference type="Proteomes" id="UP001152888"/>
    </source>
</evidence>
<dbReference type="Proteomes" id="UP001152888">
    <property type="component" value="Unassembled WGS sequence"/>
</dbReference>
<dbReference type="PANTHER" id="PTHR46190:SF1">
    <property type="entry name" value="SI:CH211-201H21.5"/>
    <property type="match status" value="1"/>
</dbReference>
<evidence type="ECO:0000313" key="3">
    <source>
        <dbReference type="EMBL" id="CAH1961725.1"/>
    </source>
</evidence>
<dbReference type="EMBL" id="CAKOFQ010006697">
    <property type="protein sequence ID" value="CAH1961725.1"/>
    <property type="molecule type" value="Genomic_DNA"/>
</dbReference>
<reference evidence="3" key="1">
    <citation type="submission" date="2022-03" db="EMBL/GenBank/DDBJ databases">
        <authorList>
            <person name="Sayadi A."/>
        </authorList>
    </citation>
    <scope>NUCLEOTIDE SEQUENCE</scope>
</reference>
<comment type="similarity">
    <text evidence="1">Belongs to the IUNH family.</text>
</comment>
<dbReference type="SUPFAM" id="SSF53590">
    <property type="entry name" value="Nucleoside hydrolase"/>
    <property type="match status" value="1"/>
</dbReference>
<sequence length="320" mass="36054">MGRGRIVVDVDAGLDDYVALLIFLHADKLGDIKVEGIICTNGNTTRENVVRNVIRLLELVGRTDIPVYKGAQEQFILHRKPFILHQPPLYQYHGQDGFGDMKHDTDPDVSLVKDTPASFALSDLVLSAPHQISVICLGPLTTLALTLKLFPELAGKIKDVWIMGGNIRGVGNITSSAEFNFYMDPEAVHIVLECLKCEIYILPWEPCSTVLISKVWLYNTFATDKLYLELLARGEKSIEKHAESNGWMPCDAFLAFCFINPRKAITKCSKHNATIELYSSHTRGQMVLDHLKKKEDNVTIIEDFDVELFMEHLLKIKTEL</sequence>
<comment type="caution">
    <text evidence="3">The sequence shown here is derived from an EMBL/GenBank/DDBJ whole genome shotgun (WGS) entry which is preliminary data.</text>
</comment>
<dbReference type="InterPro" id="IPR036452">
    <property type="entry name" value="Ribo_hydro-like"/>
</dbReference>
<evidence type="ECO:0000256" key="1">
    <source>
        <dbReference type="ARBA" id="ARBA00009176"/>
    </source>
</evidence>
<dbReference type="GO" id="GO:0016799">
    <property type="term" value="F:hydrolase activity, hydrolyzing N-glycosyl compounds"/>
    <property type="evidence" value="ECO:0007669"/>
    <property type="project" value="InterPro"/>
</dbReference>
<name>A0A9P0P1K8_ACAOB</name>
<organism evidence="3 4">
    <name type="scientific">Acanthoscelides obtectus</name>
    <name type="common">Bean weevil</name>
    <name type="synonym">Bruchus obtectus</name>
    <dbReference type="NCBI Taxonomy" id="200917"/>
    <lineage>
        <taxon>Eukaryota</taxon>
        <taxon>Metazoa</taxon>
        <taxon>Ecdysozoa</taxon>
        <taxon>Arthropoda</taxon>
        <taxon>Hexapoda</taxon>
        <taxon>Insecta</taxon>
        <taxon>Pterygota</taxon>
        <taxon>Neoptera</taxon>
        <taxon>Endopterygota</taxon>
        <taxon>Coleoptera</taxon>
        <taxon>Polyphaga</taxon>
        <taxon>Cucujiformia</taxon>
        <taxon>Chrysomeloidea</taxon>
        <taxon>Chrysomelidae</taxon>
        <taxon>Bruchinae</taxon>
        <taxon>Bruchini</taxon>
        <taxon>Acanthoscelides</taxon>
    </lineage>
</organism>
<dbReference type="Pfam" id="PF01156">
    <property type="entry name" value="IU_nuc_hydro"/>
    <property type="match status" value="1"/>
</dbReference>
<evidence type="ECO:0000259" key="2">
    <source>
        <dbReference type="Pfam" id="PF01156"/>
    </source>
</evidence>
<dbReference type="OrthoDB" id="432381at2759"/>
<protein>
    <recommendedName>
        <fullName evidence="2">Inosine/uridine-preferring nucleoside hydrolase domain-containing protein</fullName>
    </recommendedName>
</protein>
<dbReference type="Gene3D" id="3.90.245.10">
    <property type="entry name" value="Ribonucleoside hydrolase-like"/>
    <property type="match status" value="1"/>
</dbReference>
<dbReference type="InterPro" id="IPR052775">
    <property type="entry name" value="IUN_hydrolase"/>
</dbReference>